<gene>
    <name evidence="1" type="ORF">TNCV_5045851</name>
</gene>
<name>A0A8X6WJE4_TRICX</name>
<dbReference type="AlphaFoldDB" id="A0A8X6WJE4"/>
<accession>A0A8X6WJE4</accession>
<proteinExistence type="predicted"/>
<dbReference type="EMBL" id="BMAU01021430">
    <property type="protein sequence ID" value="GFY35211.1"/>
    <property type="molecule type" value="Genomic_DNA"/>
</dbReference>
<dbReference type="Proteomes" id="UP000887159">
    <property type="component" value="Unassembled WGS sequence"/>
</dbReference>
<protein>
    <submittedName>
        <fullName evidence="1">Uncharacterized protein</fullName>
    </submittedName>
</protein>
<keyword evidence="2" id="KW-1185">Reference proteome</keyword>
<sequence>MLGLTRQGCHKTISALLLPFLDLPDPQICLQSSISGIIWDGELVIYEFERTRGKVTANMERNISNIIQNLYASMSDRNASCICTRGDSTGY</sequence>
<evidence type="ECO:0000313" key="1">
    <source>
        <dbReference type="EMBL" id="GFY35211.1"/>
    </source>
</evidence>
<comment type="caution">
    <text evidence="1">The sequence shown here is derived from an EMBL/GenBank/DDBJ whole genome shotgun (WGS) entry which is preliminary data.</text>
</comment>
<evidence type="ECO:0000313" key="2">
    <source>
        <dbReference type="Proteomes" id="UP000887159"/>
    </source>
</evidence>
<organism evidence="1 2">
    <name type="scientific">Trichonephila clavipes</name>
    <name type="common">Golden silk orbweaver</name>
    <name type="synonym">Nephila clavipes</name>
    <dbReference type="NCBI Taxonomy" id="2585209"/>
    <lineage>
        <taxon>Eukaryota</taxon>
        <taxon>Metazoa</taxon>
        <taxon>Ecdysozoa</taxon>
        <taxon>Arthropoda</taxon>
        <taxon>Chelicerata</taxon>
        <taxon>Arachnida</taxon>
        <taxon>Araneae</taxon>
        <taxon>Araneomorphae</taxon>
        <taxon>Entelegynae</taxon>
        <taxon>Araneoidea</taxon>
        <taxon>Nephilidae</taxon>
        <taxon>Trichonephila</taxon>
    </lineage>
</organism>
<reference evidence="1" key="1">
    <citation type="submission" date="2020-08" db="EMBL/GenBank/DDBJ databases">
        <title>Multicomponent nature underlies the extraordinary mechanical properties of spider dragline silk.</title>
        <authorList>
            <person name="Kono N."/>
            <person name="Nakamura H."/>
            <person name="Mori M."/>
            <person name="Yoshida Y."/>
            <person name="Ohtoshi R."/>
            <person name="Malay A.D."/>
            <person name="Moran D.A.P."/>
            <person name="Tomita M."/>
            <person name="Numata K."/>
            <person name="Arakawa K."/>
        </authorList>
    </citation>
    <scope>NUCLEOTIDE SEQUENCE</scope>
</reference>